<sequence length="138" mass="15580">MSRVYTFGPNSTPDSEVEVYGWVRFVRVQKNVSFAAINDGSSLKGMQTRYRLKTGTCIRIRGIVTQSSGTEQNKELQAQQVEVLDLELSRKVDEKVLAGEIYGVMPYVAFEILLGDKPFTQKADIYWFGMIIIEMSIG</sequence>
<dbReference type="STRING" id="44941.A0A397V6Z4"/>
<dbReference type="EMBL" id="QKWP01000607">
    <property type="protein sequence ID" value="RIB17408.1"/>
    <property type="molecule type" value="Genomic_DNA"/>
</dbReference>
<feature type="domain" description="Protein kinase" evidence="3">
    <location>
        <begin position="1"/>
        <end position="138"/>
    </location>
</feature>
<gene>
    <name evidence="4" type="ORF">C2G38_2142613</name>
</gene>
<reference evidence="4 5" key="1">
    <citation type="submission" date="2018-06" db="EMBL/GenBank/DDBJ databases">
        <title>Comparative genomics reveals the genomic features of Rhizophagus irregularis, R. cerebriforme, R. diaphanum and Gigaspora rosea, and their symbiotic lifestyle signature.</title>
        <authorList>
            <person name="Morin E."/>
            <person name="San Clemente H."/>
            <person name="Chen E.C.H."/>
            <person name="De La Providencia I."/>
            <person name="Hainaut M."/>
            <person name="Kuo A."/>
            <person name="Kohler A."/>
            <person name="Murat C."/>
            <person name="Tang N."/>
            <person name="Roy S."/>
            <person name="Loubradou J."/>
            <person name="Henrissat B."/>
            <person name="Grigoriev I.V."/>
            <person name="Corradi N."/>
            <person name="Roux C."/>
            <person name="Martin F.M."/>
        </authorList>
    </citation>
    <scope>NUCLEOTIDE SEQUENCE [LARGE SCALE GENOMIC DNA]</scope>
    <source>
        <strain evidence="4 5">DAOM 194757</strain>
    </source>
</reference>
<dbReference type="SUPFAM" id="SSF56112">
    <property type="entry name" value="Protein kinase-like (PK-like)"/>
    <property type="match status" value="1"/>
</dbReference>
<name>A0A397V6Z4_9GLOM</name>
<dbReference type="CDD" id="cd04318">
    <property type="entry name" value="EcAsnRS_like_N"/>
    <property type="match status" value="1"/>
</dbReference>
<dbReference type="InterPro" id="IPR000719">
    <property type="entry name" value="Prot_kinase_dom"/>
</dbReference>
<proteinExistence type="predicted"/>
<dbReference type="InterPro" id="IPR011009">
    <property type="entry name" value="Kinase-like_dom_sf"/>
</dbReference>
<keyword evidence="1" id="KW-0648">Protein biosynthesis</keyword>
<comment type="caution">
    <text evidence="4">The sequence shown here is derived from an EMBL/GenBank/DDBJ whole genome shotgun (WGS) entry which is preliminary data.</text>
</comment>
<dbReference type="GO" id="GO:0005739">
    <property type="term" value="C:mitochondrion"/>
    <property type="evidence" value="ECO:0007669"/>
    <property type="project" value="TreeGrafter"/>
</dbReference>
<dbReference type="GO" id="GO:0004672">
    <property type="term" value="F:protein kinase activity"/>
    <property type="evidence" value="ECO:0007669"/>
    <property type="project" value="InterPro"/>
</dbReference>
<dbReference type="InterPro" id="IPR012340">
    <property type="entry name" value="NA-bd_OB-fold"/>
</dbReference>
<keyword evidence="2" id="KW-0030">Aminoacyl-tRNA synthetase</keyword>
<dbReference type="PANTHER" id="PTHR22594">
    <property type="entry name" value="ASPARTYL/LYSYL-TRNA SYNTHETASE"/>
    <property type="match status" value="1"/>
</dbReference>
<protein>
    <recommendedName>
        <fullName evidence="3">Protein kinase domain-containing protein</fullName>
    </recommendedName>
</protein>
<dbReference type="GO" id="GO:0006421">
    <property type="term" value="P:asparaginyl-tRNA aminoacylation"/>
    <property type="evidence" value="ECO:0007669"/>
    <property type="project" value="TreeGrafter"/>
</dbReference>
<accession>A0A397V6Z4</accession>
<evidence type="ECO:0000313" key="4">
    <source>
        <dbReference type="EMBL" id="RIB17408.1"/>
    </source>
</evidence>
<dbReference type="OrthoDB" id="1931232at2759"/>
<dbReference type="GO" id="GO:0004816">
    <property type="term" value="F:asparagine-tRNA ligase activity"/>
    <property type="evidence" value="ECO:0007669"/>
    <property type="project" value="TreeGrafter"/>
</dbReference>
<dbReference type="AlphaFoldDB" id="A0A397V6Z4"/>
<dbReference type="Gene3D" id="2.40.50.140">
    <property type="entry name" value="Nucleic acid-binding proteins"/>
    <property type="match status" value="1"/>
</dbReference>
<keyword evidence="2" id="KW-0436">Ligase</keyword>
<keyword evidence="5" id="KW-1185">Reference proteome</keyword>
<dbReference type="PANTHER" id="PTHR22594:SF34">
    <property type="entry name" value="ASPARAGINE--TRNA LIGASE, MITOCHONDRIAL-RELATED"/>
    <property type="match status" value="1"/>
</dbReference>
<evidence type="ECO:0000259" key="3">
    <source>
        <dbReference type="PROSITE" id="PS50011"/>
    </source>
</evidence>
<dbReference type="GO" id="GO:0005524">
    <property type="term" value="F:ATP binding"/>
    <property type="evidence" value="ECO:0007669"/>
    <property type="project" value="UniProtKB-KW"/>
</dbReference>
<dbReference type="Proteomes" id="UP000266673">
    <property type="component" value="Unassembled WGS sequence"/>
</dbReference>
<evidence type="ECO:0000313" key="5">
    <source>
        <dbReference type="Proteomes" id="UP000266673"/>
    </source>
</evidence>
<organism evidence="4 5">
    <name type="scientific">Gigaspora rosea</name>
    <dbReference type="NCBI Taxonomy" id="44941"/>
    <lineage>
        <taxon>Eukaryota</taxon>
        <taxon>Fungi</taxon>
        <taxon>Fungi incertae sedis</taxon>
        <taxon>Mucoromycota</taxon>
        <taxon>Glomeromycotina</taxon>
        <taxon>Glomeromycetes</taxon>
        <taxon>Diversisporales</taxon>
        <taxon>Gigasporaceae</taxon>
        <taxon>Gigaspora</taxon>
    </lineage>
</organism>
<dbReference type="PROSITE" id="PS50011">
    <property type="entry name" value="PROTEIN_KINASE_DOM"/>
    <property type="match status" value="1"/>
</dbReference>
<evidence type="ECO:0000256" key="1">
    <source>
        <dbReference type="ARBA" id="ARBA00022917"/>
    </source>
</evidence>
<dbReference type="SUPFAM" id="SSF50249">
    <property type="entry name" value="Nucleic acid-binding proteins"/>
    <property type="match status" value="1"/>
</dbReference>
<evidence type="ECO:0000256" key="2">
    <source>
        <dbReference type="ARBA" id="ARBA00023146"/>
    </source>
</evidence>